<evidence type="ECO:0000313" key="2">
    <source>
        <dbReference type="Proteomes" id="UP000264071"/>
    </source>
</evidence>
<accession>A0A3D4VFS1</accession>
<dbReference type="EMBL" id="DPIY01000012">
    <property type="protein sequence ID" value="HCT59197.1"/>
    <property type="molecule type" value="Genomic_DNA"/>
</dbReference>
<proteinExistence type="predicted"/>
<sequence length="65" mass="7026">MVAAHPLGAARDAAQFLQSRGFQARIVDDAEPSLPIVFVVTDAFSGTVLNFRKHVTQLPRPTPVP</sequence>
<comment type="caution">
    <text evidence="1">The sequence shown here is derived from an EMBL/GenBank/DDBJ whole genome shotgun (WGS) entry which is preliminary data.</text>
</comment>
<dbReference type="AlphaFoldDB" id="A0A3D4VFS1"/>
<name>A0A3D4VFS1_9BACT</name>
<protein>
    <submittedName>
        <fullName evidence="1">Uncharacterized protein</fullName>
    </submittedName>
</protein>
<reference evidence="1 2" key="1">
    <citation type="journal article" date="2018" name="Nat. Biotechnol.">
        <title>A standardized bacterial taxonomy based on genome phylogeny substantially revises the tree of life.</title>
        <authorList>
            <person name="Parks D.H."/>
            <person name="Chuvochina M."/>
            <person name="Waite D.W."/>
            <person name="Rinke C."/>
            <person name="Skarshewski A."/>
            <person name="Chaumeil P.A."/>
            <person name="Hugenholtz P."/>
        </authorList>
    </citation>
    <scope>NUCLEOTIDE SEQUENCE [LARGE SCALE GENOMIC DNA]</scope>
    <source>
        <strain evidence="1">UBA8844</strain>
    </source>
</reference>
<organism evidence="1 2">
    <name type="scientific">Gemmatimonas aurantiaca</name>
    <dbReference type="NCBI Taxonomy" id="173480"/>
    <lineage>
        <taxon>Bacteria</taxon>
        <taxon>Pseudomonadati</taxon>
        <taxon>Gemmatimonadota</taxon>
        <taxon>Gemmatimonadia</taxon>
        <taxon>Gemmatimonadales</taxon>
        <taxon>Gemmatimonadaceae</taxon>
        <taxon>Gemmatimonas</taxon>
    </lineage>
</organism>
<dbReference type="Proteomes" id="UP000264071">
    <property type="component" value="Unassembled WGS sequence"/>
</dbReference>
<gene>
    <name evidence="1" type="ORF">DGD08_18505</name>
</gene>
<evidence type="ECO:0000313" key="1">
    <source>
        <dbReference type="EMBL" id="HCT59197.1"/>
    </source>
</evidence>